<keyword evidence="2" id="KW-1185">Reference proteome</keyword>
<gene>
    <name evidence="1" type="primary">AUGUSTUS-3.0.2_08278</name>
    <name evidence="1" type="ORF">TcasGA2_TC008278</name>
</gene>
<dbReference type="AlphaFoldDB" id="A0A139WJI5"/>
<dbReference type="Proteomes" id="UP000007266">
    <property type="component" value="Linkage group 4"/>
</dbReference>
<name>A0A139WJI5_TRICA</name>
<evidence type="ECO:0000313" key="1">
    <source>
        <dbReference type="EMBL" id="KYB28082.1"/>
    </source>
</evidence>
<protein>
    <submittedName>
        <fullName evidence="1">Uncharacterized protein</fullName>
    </submittedName>
</protein>
<accession>A0A139WJI5</accession>
<dbReference type="KEGG" id="tca:103312805"/>
<dbReference type="InParanoid" id="A0A139WJI5"/>
<dbReference type="EMBL" id="KQ971338">
    <property type="protein sequence ID" value="KYB28082.1"/>
    <property type="molecule type" value="Genomic_DNA"/>
</dbReference>
<evidence type="ECO:0000313" key="2">
    <source>
        <dbReference type="Proteomes" id="UP000007266"/>
    </source>
</evidence>
<dbReference type="OrthoDB" id="6784548at2759"/>
<proteinExistence type="predicted"/>
<reference evidence="1 2" key="2">
    <citation type="journal article" date="2010" name="Nucleic Acids Res.">
        <title>BeetleBase in 2010: revisions to provide comprehensive genomic information for Tribolium castaneum.</title>
        <authorList>
            <person name="Kim H.S."/>
            <person name="Murphy T."/>
            <person name="Xia J."/>
            <person name="Caragea D."/>
            <person name="Park Y."/>
            <person name="Beeman R.W."/>
            <person name="Lorenzen M.D."/>
            <person name="Butcher S."/>
            <person name="Manak J.R."/>
            <person name="Brown S.J."/>
        </authorList>
    </citation>
    <scope>GENOME REANNOTATION</scope>
    <source>
        <strain evidence="1 2">Georgia GA2</strain>
    </source>
</reference>
<sequence length="256" mass="29422">MKVKVSRRREMSVKILLSFLSLIVCGSCQYRYYSYQYPYYGNYGYSNVRNGPYSYQPSPCRSSCGNVQPVNNCQYFPCYQQRSYNSYNLPYPYYQTSNNNYKTVNRNSNSPEPYGRFYQNLYNYQQPSQQDPYANVPTEIIDDDEFEKFMQKIPKLPKATTSSHSNYTVSQGAATSNSVVETKPIRATINRSLDPSVQNTPIRLDFLNGEPINADQNNEATTTEETEVTEVVETTTIPATTTEETEDVAPVKNWFS</sequence>
<reference evidence="1 2" key="1">
    <citation type="journal article" date="2008" name="Nature">
        <title>The genome of the model beetle and pest Tribolium castaneum.</title>
        <authorList>
            <consortium name="Tribolium Genome Sequencing Consortium"/>
            <person name="Richards S."/>
            <person name="Gibbs R.A."/>
            <person name="Weinstock G.M."/>
            <person name="Brown S.J."/>
            <person name="Denell R."/>
            <person name="Beeman R.W."/>
            <person name="Gibbs R."/>
            <person name="Beeman R.W."/>
            <person name="Brown S.J."/>
            <person name="Bucher G."/>
            <person name="Friedrich M."/>
            <person name="Grimmelikhuijzen C.J."/>
            <person name="Klingler M."/>
            <person name="Lorenzen M."/>
            <person name="Richards S."/>
            <person name="Roth S."/>
            <person name="Schroder R."/>
            <person name="Tautz D."/>
            <person name="Zdobnov E.M."/>
            <person name="Muzny D."/>
            <person name="Gibbs R.A."/>
            <person name="Weinstock G.M."/>
            <person name="Attaway T."/>
            <person name="Bell S."/>
            <person name="Buhay C.J."/>
            <person name="Chandrabose M.N."/>
            <person name="Chavez D."/>
            <person name="Clerk-Blankenburg K.P."/>
            <person name="Cree A."/>
            <person name="Dao M."/>
            <person name="Davis C."/>
            <person name="Chacko J."/>
            <person name="Dinh H."/>
            <person name="Dugan-Rocha S."/>
            <person name="Fowler G."/>
            <person name="Garner T.T."/>
            <person name="Garnes J."/>
            <person name="Gnirke A."/>
            <person name="Hawes A."/>
            <person name="Hernandez J."/>
            <person name="Hines S."/>
            <person name="Holder M."/>
            <person name="Hume J."/>
            <person name="Jhangiani S.N."/>
            <person name="Joshi V."/>
            <person name="Khan Z.M."/>
            <person name="Jackson L."/>
            <person name="Kovar C."/>
            <person name="Kowis A."/>
            <person name="Lee S."/>
            <person name="Lewis L.R."/>
            <person name="Margolis J."/>
            <person name="Morgan M."/>
            <person name="Nazareth L.V."/>
            <person name="Nguyen N."/>
            <person name="Okwuonu G."/>
            <person name="Parker D."/>
            <person name="Richards S."/>
            <person name="Ruiz S.J."/>
            <person name="Santibanez J."/>
            <person name="Savard J."/>
            <person name="Scherer S.E."/>
            <person name="Schneider B."/>
            <person name="Sodergren E."/>
            <person name="Tautz D."/>
            <person name="Vattahil S."/>
            <person name="Villasana D."/>
            <person name="White C.S."/>
            <person name="Wright R."/>
            <person name="Park Y."/>
            <person name="Beeman R.W."/>
            <person name="Lord J."/>
            <person name="Oppert B."/>
            <person name="Lorenzen M."/>
            <person name="Brown S."/>
            <person name="Wang L."/>
            <person name="Savard J."/>
            <person name="Tautz D."/>
            <person name="Richards S."/>
            <person name="Weinstock G."/>
            <person name="Gibbs R.A."/>
            <person name="Liu Y."/>
            <person name="Worley K."/>
            <person name="Weinstock G."/>
            <person name="Elsik C.G."/>
            <person name="Reese J.T."/>
            <person name="Elhaik E."/>
            <person name="Landan G."/>
            <person name="Graur D."/>
            <person name="Arensburger P."/>
            <person name="Atkinson P."/>
            <person name="Beeman R.W."/>
            <person name="Beidler J."/>
            <person name="Brown S.J."/>
            <person name="Demuth J.P."/>
            <person name="Drury D.W."/>
            <person name="Du Y.Z."/>
            <person name="Fujiwara H."/>
            <person name="Lorenzen M."/>
            <person name="Maselli V."/>
            <person name="Osanai M."/>
            <person name="Park Y."/>
            <person name="Robertson H.M."/>
            <person name="Tu Z."/>
            <person name="Wang J.J."/>
            <person name="Wang S."/>
            <person name="Richards S."/>
            <person name="Song H."/>
            <person name="Zhang L."/>
            <person name="Sodergren E."/>
            <person name="Werner D."/>
            <person name="Stanke M."/>
            <person name="Morgenstern B."/>
            <person name="Solovyev V."/>
            <person name="Kosarev P."/>
            <person name="Brown G."/>
            <person name="Chen H.C."/>
            <person name="Ermolaeva O."/>
            <person name="Hlavina W."/>
            <person name="Kapustin Y."/>
            <person name="Kiryutin B."/>
            <person name="Kitts P."/>
            <person name="Maglott D."/>
            <person name="Pruitt K."/>
            <person name="Sapojnikov V."/>
            <person name="Souvorov A."/>
            <person name="Mackey A.J."/>
            <person name="Waterhouse R.M."/>
            <person name="Wyder S."/>
            <person name="Zdobnov E.M."/>
            <person name="Zdobnov E.M."/>
            <person name="Wyder S."/>
            <person name="Kriventseva E.V."/>
            <person name="Kadowaki T."/>
            <person name="Bork P."/>
            <person name="Aranda M."/>
            <person name="Bao R."/>
            <person name="Beermann A."/>
            <person name="Berns N."/>
            <person name="Bolognesi R."/>
            <person name="Bonneton F."/>
            <person name="Bopp D."/>
            <person name="Brown S.J."/>
            <person name="Bucher G."/>
            <person name="Butts T."/>
            <person name="Chaumot A."/>
            <person name="Denell R.E."/>
            <person name="Ferrier D.E."/>
            <person name="Friedrich M."/>
            <person name="Gordon C.M."/>
            <person name="Jindra M."/>
            <person name="Klingler M."/>
            <person name="Lan Q."/>
            <person name="Lattorff H.M."/>
            <person name="Laudet V."/>
            <person name="von Levetsow C."/>
            <person name="Liu Z."/>
            <person name="Lutz R."/>
            <person name="Lynch J.A."/>
            <person name="da Fonseca R.N."/>
            <person name="Posnien N."/>
            <person name="Reuter R."/>
            <person name="Roth S."/>
            <person name="Savard J."/>
            <person name="Schinko J.B."/>
            <person name="Schmitt C."/>
            <person name="Schoppmeier M."/>
            <person name="Schroder R."/>
            <person name="Shippy T.D."/>
            <person name="Simonnet F."/>
            <person name="Marques-Souza H."/>
            <person name="Tautz D."/>
            <person name="Tomoyasu Y."/>
            <person name="Trauner J."/>
            <person name="Van der Zee M."/>
            <person name="Vervoort M."/>
            <person name="Wittkopp N."/>
            <person name="Wimmer E.A."/>
            <person name="Yang X."/>
            <person name="Jones A.K."/>
            <person name="Sattelle D.B."/>
            <person name="Ebert P.R."/>
            <person name="Nelson D."/>
            <person name="Scott J.G."/>
            <person name="Beeman R.W."/>
            <person name="Muthukrishnan S."/>
            <person name="Kramer K.J."/>
            <person name="Arakane Y."/>
            <person name="Beeman R.W."/>
            <person name="Zhu Q."/>
            <person name="Hogenkamp D."/>
            <person name="Dixit R."/>
            <person name="Oppert B."/>
            <person name="Jiang H."/>
            <person name="Zou Z."/>
            <person name="Marshall J."/>
            <person name="Elpidina E."/>
            <person name="Vinokurov K."/>
            <person name="Oppert C."/>
            <person name="Zou Z."/>
            <person name="Evans J."/>
            <person name="Lu Z."/>
            <person name="Zhao P."/>
            <person name="Sumathipala N."/>
            <person name="Altincicek B."/>
            <person name="Vilcinskas A."/>
            <person name="Williams M."/>
            <person name="Hultmark D."/>
            <person name="Hetru C."/>
            <person name="Jiang H."/>
            <person name="Grimmelikhuijzen C.J."/>
            <person name="Hauser F."/>
            <person name="Cazzamali G."/>
            <person name="Williamson M."/>
            <person name="Park Y."/>
            <person name="Li B."/>
            <person name="Tanaka Y."/>
            <person name="Predel R."/>
            <person name="Neupert S."/>
            <person name="Schachtner J."/>
            <person name="Verleyen P."/>
            <person name="Raible F."/>
            <person name="Bork P."/>
            <person name="Friedrich M."/>
            <person name="Walden K.K."/>
            <person name="Robertson H.M."/>
            <person name="Angeli S."/>
            <person name="Foret S."/>
            <person name="Bucher G."/>
            <person name="Schuetz S."/>
            <person name="Maleszka R."/>
            <person name="Wimmer E.A."/>
            <person name="Beeman R.W."/>
            <person name="Lorenzen M."/>
            <person name="Tomoyasu Y."/>
            <person name="Miller S.C."/>
            <person name="Grossmann D."/>
            <person name="Bucher G."/>
        </authorList>
    </citation>
    <scope>NUCLEOTIDE SEQUENCE [LARGE SCALE GENOMIC DNA]</scope>
    <source>
        <strain evidence="1 2">Georgia GA2</strain>
    </source>
</reference>
<organism evidence="1 2">
    <name type="scientific">Tribolium castaneum</name>
    <name type="common">Red flour beetle</name>
    <dbReference type="NCBI Taxonomy" id="7070"/>
    <lineage>
        <taxon>Eukaryota</taxon>
        <taxon>Metazoa</taxon>
        <taxon>Ecdysozoa</taxon>
        <taxon>Arthropoda</taxon>
        <taxon>Hexapoda</taxon>
        <taxon>Insecta</taxon>
        <taxon>Pterygota</taxon>
        <taxon>Neoptera</taxon>
        <taxon>Endopterygota</taxon>
        <taxon>Coleoptera</taxon>
        <taxon>Polyphaga</taxon>
        <taxon>Cucujiformia</taxon>
        <taxon>Tenebrionidae</taxon>
        <taxon>Tenebrionidae incertae sedis</taxon>
        <taxon>Tribolium</taxon>
    </lineage>
</organism>